<evidence type="ECO:0000256" key="1">
    <source>
        <dbReference type="SAM" id="Phobius"/>
    </source>
</evidence>
<gene>
    <name evidence="2" type="ORF">SAMN02927928_2167</name>
</gene>
<keyword evidence="3" id="KW-1185">Reference proteome</keyword>
<proteinExistence type="predicted"/>
<dbReference type="AlphaFoldDB" id="A0A1G4RVF3"/>
<dbReference type="RefSeq" id="WP_139159659.1">
    <property type="nucleotide sequence ID" value="NZ_CBCRYE010000001.1"/>
</dbReference>
<accession>A0A1G4RVF3</accession>
<feature type="transmembrane region" description="Helical" evidence="1">
    <location>
        <begin position="83"/>
        <end position="104"/>
    </location>
</feature>
<sequence length="105" mass="11831">MTKAYQFFPYILYFIVSLALALCLALVWYMSPLGMGFAHWPQDHRDLLQHIYMMSYFIGIPAVLIAQIASPILFAFKKQRAAYWVPAVAIALFVACIAAILSNIG</sequence>
<dbReference type="Proteomes" id="UP000199150">
    <property type="component" value="Unassembled WGS sequence"/>
</dbReference>
<protein>
    <recommendedName>
        <fullName evidence="4">Cytochrome C and Quinol oxidase polypeptide I</fullName>
    </recommendedName>
</protein>
<keyword evidence="1" id="KW-1133">Transmembrane helix</keyword>
<dbReference type="EMBL" id="FMTS01000003">
    <property type="protein sequence ID" value="SCW60728.1"/>
    <property type="molecule type" value="Genomic_DNA"/>
</dbReference>
<keyword evidence="1" id="KW-0812">Transmembrane</keyword>
<organism evidence="2 3">
    <name type="scientific">Asticcacaulis taihuensis</name>
    <dbReference type="NCBI Taxonomy" id="260084"/>
    <lineage>
        <taxon>Bacteria</taxon>
        <taxon>Pseudomonadati</taxon>
        <taxon>Pseudomonadota</taxon>
        <taxon>Alphaproteobacteria</taxon>
        <taxon>Caulobacterales</taxon>
        <taxon>Caulobacteraceae</taxon>
        <taxon>Asticcacaulis</taxon>
    </lineage>
</organism>
<name>A0A1G4RVF3_9CAUL</name>
<evidence type="ECO:0000313" key="2">
    <source>
        <dbReference type="EMBL" id="SCW60728.1"/>
    </source>
</evidence>
<feature type="transmembrane region" description="Helical" evidence="1">
    <location>
        <begin position="51"/>
        <end position="76"/>
    </location>
</feature>
<evidence type="ECO:0008006" key="4">
    <source>
        <dbReference type="Google" id="ProtNLM"/>
    </source>
</evidence>
<evidence type="ECO:0000313" key="3">
    <source>
        <dbReference type="Proteomes" id="UP000199150"/>
    </source>
</evidence>
<keyword evidence="1" id="KW-0472">Membrane</keyword>
<dbReference type="OrthoDB" id="8482137at2"/>
<feature type="transmembrane region" description="Helical" evidence="1">
    <location>
        <begin position="7"/>
        <end position="31"/>
    </location>
</feature>
<reference evidence="3" key="1">
    <citation type="submission" date="2016-10" db="EMBL/GenBank/DDBJ databases">
        <authorList>
            <person name="Varghese N."/>
            <person name="Submissions S."/>
        </authorList>
    </citation>
    <scope>NUCLEOTIDE SEQUENCE [LARGE SCALE GENOMIC DNA]</scope>
    <source>
        <strain evidence="3">CGMCC 1.3431</strain>
    </source>
</reference>